<dbReference type="PANTHER" id="PTHR30566:SF5">
    <property type="entry name" value="MECHANOSENSITIVE ION CHANNEL PROTEIN 1, MITOCHONDRIAL-RELATED"/>
    <property type="match status" value="1"/>
</dbReference>
<dbReference type="SUPFAM" id="SSF82861">
    <property type="entry name" value="Mechanosensitive channel protein MscS (YggB), transmembrane region"/>
    <property type="match status" value="1"/>
</dbReference>
<keyword evidence="12" id="KW-1185">Reference proteome</keyword>
<feature type="domain" description="Mechanosensitive ion channel MscS" evidence="8">
    <location>
        <begin position="274"/>
        <end position="345"/>
    </location>
</feature>
<dbReference type="InterPro" id="IPR011066">
    <property type="entry name" value="MscS_channel_C_sf"/>
</dbReference>
<dbReference type="InterPro" id="IPR049278">
    <property type="entry name" value="MS_channel_C"/>
</dbReference>
<evidence type="ECO:0000256" key="5">
    <source>
        <dbReference type="ARBA" id="ARBA00022989"/>
    </source>
</evidence>
<evidence type="ECO:0000313" key="12">
    <source>
        <dbReference type="Proteomes" id="UP001491310"/>
    </source>
</evidence>
<name>A0ABR2YZS4_9CHLO</name>
<evidence type="ECO:0000259" key="8">
    <source>
        <dbReference type="Pfam" id="PF00924"/>
    </source>
</evidence>
<evidence type="ECO:0000256" key="1">
    <source>
        <dbReference type="ARBA" id="ARBA00004651"/>
    </source>
</evidence>
<feature type="domain" description="Mechanosensitive ion channel transmembrane helices 2/3" evidence="10">
    <location>
        <begin position="236"/>
        <end position="272"/>
    </location>
</feature>
<dbReference type="Gene3D" id="2.30.30.60">
    <property type="match status" value="1"/>
</dbReference>
<dbReference type="Pfam" id="PF00924">
    <property type="entry name" value="MS_channel_2nd"/>
    <property type="match status" value="1"/>
</dbReference>
<accession>A0ABR2YZS4</accession>
<dbReference type="Pfam" id="PF21082">
    <property type="entry name" value="MS_channel_3rd"/>
    <property type="match status" value="1"/>
</dbReference>
<feature type="transmembrane region" description="Helical" evidence="7">
    <location>
        <begin position="225"/>
        <end position="249"/>
    </location>
</feature>
<dbReference type="InterPro" id="IPR011014">
    <property type="entry name" value="MscS_channel_TM-2"/>
</dbReference>
<dbReference type="PANTHER" id="PTHR30566">
    <property type="entry name" value="YNAI-RELATED MECHANOSENSITIVE ION CHANNEL"/>
    <property type="match status" value="1"/>
</dbReference>
<dbReference type="Pfam" id="PF21088">
    <property type="entry name" value="MS_channel_1st"/>
    <property type="match status" value="1"/>
</dbReference>
<evidence type="ECO:0000256" key="6">
    <source>
        <dbReference type="ARBA" id="ARBA00023136"/>
    </source>
</evidence>
<keyword evidence="5 7" id="KW-1133">Transmembrane helix</keyword>
<evidence type="ECO:0000259" key="9">
    <source>
        <dbReference type="Pfam" id="PF21082"/>
    </source>
</evidence>
<feature type="domain" description="Mechanosensitive ion channel MscS C-terminal" evidence="9">
    <location>
        <begin position="363"/>
        <end position="449"/>
    </location>
</feature>
<protein>
    <recommendedName>
        <fullName evidence="13">Mechanosensitive ion channel</fullName>
    </recommendedName>
</protein>
<comment type="subcellular location">
    <subcellularLocation>
        <location evidence="1">Cell membrane</location>
        <topology evidence="1">Multi-pass membrane protein</topology>
    </subcellularLocation>
</comment>
<keyword evidence="6 7" id="KW-0472">Membrane</keyword>
<keyword evidence="4 7" id="KW-0812">Transmembrane</keyword>
<evidence type="ECO:0008006" key="13">
    <source>
        <dbReference type="Google" id="ProtNLM"/>
    </source>
</evidence>
<reference evidence="11 12" key="1">
    <citation type="journal article" date="2024" name="Nat. Commun.">
        <title>Phylogenomics reveals the evolutionary origins of lichenization in chlorophyte algae.</title>
        <authorList>
            <person name="Puginier C."/>
            <person name="Libourel C."/>
            <person name="Otte J."/>
            <person name="Skaloud P."/>
            <person name="Haon M."/>
            <person name="Grisel S."/>
            <person name="Petersen M."/>
            <person name="Berrin J.G."/>
            <person name="Delaux P.M."/>
            <person name="Dal Grande F."/>
            <person name="Keller J."/>
        </authorList>
    </citation>
    <scope>NUCLEOTIDE SEQUENCE [LARGE SCALE GENOMIC DNA]</scope>
    <source>
        <strain evidence="11 12">SAG 216-7</strain>
    </source>
</reference>
<dbReference type="InterPro" id="IPR049142">
    <property type="entry name" value="MS_channel_1st"/>
</dbReference>
<dbReference type="Proteomes" id="UP001491310">
    <property type="component" value="Unassembled WGS sequence"/>
</dbReference>
<dbReference type="InterPro" id="IPR006685">
    <property type="entry name" value="MscS_channel_2nd"/>
</dbReference>
<dbReference type="EMBL" id="JALJOT010000002">
    <property type="protein sequence ID" value="KAK9917255.1"/>
    <property type="molecule type" value="Genomic_DNA"/>
</dbReference>
<dbReference type="Gene3D" id="3.30.70.100">
    <property type="match status" value="1"/>
</dbReference>
<evidence type="ECO:0000256" key="4">
    <source>
        <dbReference type="ARBA" id="ARBA00022692"/>
    </source>
</evidence>
<dbReference type="SUPFAM" id="SSF50182">
    <property type="entry name" value="Sm-like ribonucleoproteins"/>
    <property type="match status" value="1"/>
</dbReference>
<comment type="similarity">
    <text evidence="2">Belongs to the MscS (TC 1.A.23) family.</text>
</comment>
<dbReference type="InterPro" id="IPR010920">
    <property type="entry name" value="LSM_dom_sf"/>
</dbReference>
<gene>
    <name evidence="11" type="ORF">WJX75_002405</name>
</gene>
<dbReference type="Gene3D" id="1.10.287.1260">
    <property type="match status" value="1"/>
</dbReference>
<feature type="transmembrane region" description="Helical" evidence="7">
    <location>
        <begin position="256"/>
        <end position="274"/>
    </location>
</feature>
<evidence type="ECO:0000313" key="11">
    <source>
        <dbReference type="EMBL" id="KAK9917255.1"/>
    </source>
</evidence>
<evidence type="ECO:0000259" key="10">
    <source>
        <dbReference type="Pfam" id="PF21088"/>
    </source>
</evidence>
<evidence type="ECO:0000256" key="7">
    <source>
        <dbReference type="SAM" id="Phobius"/>
    </source>
</evidence>
<evidence type="ECO:0000256" key="2">
    <source>
        <dbReference type="ARBA" id="ARBA00008017"/>
    </source>
</evidence>
<dbReference type="SUPFAM" id="SSF82689">
    <property type="entry name" value="Mechanosensitive channel protein MscS (YggB), C-terminal domain"/>
    <property type="match status" value="1"/>
</dbReference>
<comment type="caution">
    <text evidence="11">The sequence shown here is derived from an EMBL/GenBank/DDBJ whole genome shotgun (WGS) entry which is preliminary data.</text>
</comment>
<feature type="transmembrane region" description="Helical" evidence="7">
    <location>
        <begin position="178"/>
        <end position="197"/>
    </location>
</feature>
<dbReference type="InterPro" id="IPR023408">
    <property type="entry name" value="MscS_beta-dom_sf"/>
</dbReference>
<evidence type="ECO:0000256" key="3">
    <source>
        <dbReference type="ARBA" id="ARBA00022475"/>
    </source>
</evidence>
<keyword evidence="3" id="KW-1003">Cell membrane</keyword>
<proteinExistence type="inferred from homology"/>
<organism evidence="11 12">
    <name type="scientific">Coccomyxa subellipsoidea</name>
    <dbReference type="NCBI Taxonomy" id="248742"/>
    <lineage>
        <taxon>Eukaryota</taxon>
        <taxon>Viridiplantae</taxon>
        <taxon>Chlorophyta</taxon>
        <taxon>core chlorophytes</taxon>
        <taxon>Trebouxiophyceae</taxon>
        <taxon>Trebouxiophyceae incertae sedis</taxon>
        <taxon>Coccomyxaceae</taxon>
        <taxon>Coccomyxa</taxon>
    </lineage>
</organism>
<sequence length="472" mass="50837">MYTVKCSTSQSNRNLTVALQPVNTFLIPDISGDAHTNPAMLKAAKLAAAGLGTGELCLRALAEIGGAWAVCWAINAFLTYVSKKADQVAEENLAKADVSTDISSTRLSRVVIETGISAFAQPAKLLVPLTAFVHSLRIVSLSMQILFNAERIQEATHHVSVRMVSKLMGLLQRLDASLLDMAQIAVIVFTIWFLIAWKENLVDFFVRLEKKKRDLGMDAGGLDRVLLPLSSLTGWGLVTVGALMVLHVFGLNIQPLLTIGGVGGVAIGFGAQSVTSNAISGINLFLTRPFIVGDRVELKTTGGGTVLTGFVERIDVMRTIVRTDKGVPVAVPNRSITEMIVSNESRLGRSNVAANFKDPRQFTTSIGVRYEDLPKVKAITADIKAFLDAHPGVDKKLPYGAGLGSLQDWSVQIGMMAHTTPAQSSNYSGFSSEVMWKLVEIVEKHGADFAYPTHVNIHQNQYPKVQGAPAAA</sequence>